<evidence type="ECO:0000313" key="8">
    <source>
        <dbReference type="Proteomes" id="UP000270988"/>
    </source>
</evidence>
<dbReference type="Gene3D" id="3.30.70.260">
    <property type="match status" value="1"/>
</dbReference>
<dbReference type="EMBL" id="PDEV01000003">
    <property type="protein sequence ID" value="PEN16079.1"/>
    <property type="molecule type" value="Genomic_DNA"/>
</dbReference>
<dbReference type="OMA" id="MIMLVDI"/>
<evidence type="ECO:0000313" key="6">
    <source>
        <dbReference type="Proteomes" id="UP000216195"/>
    </source>
</evidence>
<protein>
    <submittedName>
        <fullName evidence="4">ACT domain-containing protein</fullName>
    </submittedName>
</protein>
<evidence type="ECO:0000259" key="1">
    <source>
        <dbReference type="PROSITE" id="PS51671"/>
    </source>
</evidence>
<dbReference type="InterPro" id="IPR002912">
    <property type="entry name" value="ACT_dom"/>
</dbReference>
<dbReference type="Proteomes" id="UP000216195">
    <property type="component" value="Unassembled WGS sequence"/>
</dbReference>
<proteinExistence type="predicted"/>
<sequence length="89" mass="10075">MKIILTVTGIDHEGIIAAVTTKLTERHVNVLDVSQTIMGEYFTMIMHCSFDDTEQNLIDLQESMTAVEHAQKVQIRIQAETIFKAMHSI</sequence>
<dbReference type="STRING" id="762948.HMPREF0733_11257"/>
<dbReference type="PROSITE" id="PS51671">
    <property type="entry name" value="ACT"/>
    <property type="match status" value="1"/>
</dbReference>
<evidence type="ECO:0000313" key="4">
    <source>
        <dbReference type="EMBL" id="PEN16079.1"/>
    </source>
</evidence>
<reference evidence="4" key="2">
    <citation type="submission" date="2017-10" db="EMBL/GenBank/DDBJ databases">
        <title>Kefir isolates.</title>
        <authorList>
            <person name="Kim Y."/>
            <person name="Blasche S."/>
        </authorList>
    </citation>
    <scope>NUCLEOTIDE SEQUENCE [LARGE SCALE GENOMIC DNA]</scope>
    <source>
        <strain evidence="4">OG2-2</strain>
    </source>
</reference>
<name>A0A2A8D572_9MICC</name>
<accession>A0A2A8D572</accession>
<dbReference type="EMBL" id="LR134521">
    <property type="protein sequence ID" value="VEJ31120.1"/>
    <property type="molecule type" value="Genomic_DNA"/>
</dbReference>
<dbReference type="Pfam" id="PF13740">
    <property type="entry name" value="ACT_6"/>
    <property type="match status" value="1"/>
</dbReference>
<dbReference type="RefSeq" id="WP_004006581.1">
    <property type="nucleotide sequence ID" value="NZ_CABFMC010000009.1"/>
</dbReference>
<accession>A0A5F0LZL9</accession>
<evidence type="ECO:0000313" key="5">
    <source>
        <dbReference type="EMBL" id="VEJ31120.1"/>
    </source>
</evidence>
<evidence type="ECO:0000313" key="3">
    <source>
        <dbReference type="EMBL" id="PAK84892.1"/>
    </source>
</evidence>
<dbReference type="SUPFAM" id="SSF55021">
    <property type="entry name" value="ACT-like"/>
    <property type="match status" value="1"/>
</dbReference>
<dbReference type="CDD" id="cd04872">
    <property type="entry name" value="ACT_1ZPV"/>
    <property type="match status" value="1"/>
</dbReference>
<dbReference type="AlphaFoldDB" id="A0A2A8D572"/>
<dbReference type="NCBIfam" id="NF001220">
    <property type="entry name" value="PRK00194.1"/>
    <property type="match status" value="1"/>
</dbReference>
<dbReference type="Proteomes" id="UP000219947">
    <property type="component" value="Unassembled WGS sequence"/>
</dbReference>
<organism evidence="4 7">
    <name type="scientific">Rothia dentocariosa</name>
    <dbReference type="NCBI Taxonomy" id="2047"/>
    <lineage>
        <taxon>Bacteria</taxon>
        <taxon>Bacillati</taxon>
        <taxon>Actinomycetota</taxon>
        <taxon>Actinomycetes</taxon>
        <taxon>Micrococcales</taxon>
        <taxon>Micrococcaceae</taxon>
        <taxon>Rothia</taxon>
    </lineage>
</organism>
<dbReference type="InterPro" id="IPR045865">
    <property type="entry name" value="ACT-like_dom_sf"/>
</dbReference>
<reference evidence="5 8" key="3">
    <citation type="submission" date="2018-12" db="EMBL/GenBank/DDBJ databases">
        <authorList>
            <consortium name="Pathogen Informatics"/>
        </authorList>
    </citation>
    <scope>NUCLEOTIDE SEQUENCE [LARGE SCALE GENOMIC DNA]</scope>
    <source>
        <strain evidence="5 8">NCTC10918</strain>
    </source>
</reference>
<dbReference type="EMBL" id="NCWU01000014">
    <property type="protein sequence ID" value="PAK84892.1"/>
    <property type="molecule type" value="Genomic_DNA"/>
</dbReference>
<gene>
    <name evidence="3" type="ORF">B8W87_09195</name>
    <name evidence="4" type="ORF">CRM92_08315</name>
    <name evidence="2" type="ORF">HXO56_06045</name>
    <name evidence="5" type="ORF">NCTC10918_02419</name>
</gene>
<evidence type="ECO:0000313" key="7">
    <source>
        <dbReference type="Proteomes" id="UP000219947"/>
    </source>
</evidence>
<dbReference type="EMBL" id="JABZXJ010000020">
    <property type="protein sequence ID" value="MBF1649639.1"/>
    <property type="molecule type" value="Genomic_DNA"/>
</dbReference>
<reference evidence="2" key="4">
    <citation type="submission" date="2020-04" db="EMBL/GenBank/DDBJ databases">
        <title>Deep metagenomics examines the oral microbiome during advanced dental caries in children, revealing novel taxa and co-occurrences with host molecules.</title>
        <authorList>
            <person name="Baker J.L."/>
            <person name="Morton J.T."/>
            <person name="Dinis M."/>
            <person name="Alvarez R."/>
            <person name="Tran N.C."/>
            <person name="Knight R."/>
            <person name="Edlund A."/>
        </authorList>
    </citation>
    <scope>NUCLEOTIDE SEQUENCE</scope>
    <source>
        <strain evidence="2">JCVI_47_bin.4</strain>
    </source>
</reference>
<dbReference type="Proteomes" id="UP000270988">
    <property type="component" value="Chromosome"/>
</dbReference>
<feature type="domain" description="ACT" evidence="1">
    <location>
        <begin position="4"/>
        <end position="78"/>
    </location>
</feature>
<keyword evidence="7" id="KW-1185">Reference proteome</keyword>
<dbReference type="GeneID" id="29742733"/>
<dbReference type="Proteomes" id="UP000769484">
    <property type="component" value="Unassembled WGS sequence"/>
</dbReference>
<dbReference type="InterPro" id="IPR022986">
    <property type="entry name" value="UPF0237_ACT"/>
</dbReference>
<reference evidence="3 6" key="1">
    <citation type="submission" date="2017-04" db="EMBL/GenBank/DDBJ databases">
        <title>Kefir bacterial isolates.</title>
        <authorList>
            <person name="Kim Y."/>
            <person name="Blasche S."/>
            <person name="Patil K.R."/>
        </authorList>
    </citation>
    <scope>NUCLEOTIDE SEQUENCE [LARGE SCALE GENOMIC DNA]</scope>
    <source>
        <strain evidence="3 6">OG2-1</strain>
    </source>
</reference>
<evidence type="ECO:0000313" key="2">
    <source>
        <dbReference type="EMBL" id="MBF1649639.1"/>
    </source>
</evidence>